<dbReference type="SUPFAM" id="SSF48317">
    <property type="entry name" value="Acid phosphatase/Vanadium-dependent haloperoxidase"/>
    <property type="match status" value="1"/>
</dbReference>
<feature type="transmembrane region" description="Helical" evidence="2">
    <location>
        <begin position="662"/>
        <end position="678"/>
    </location>
</feature>
<dbReference type="Pfam" id="PF01569">
    <property type="entry name" value="PAP2"/>
    <property type="match status" value="1"/>
</dbReference>
<feature type="domain" description="Phosphatidic acid phosphatase type 2/haloperoxidase" evidence="3">
    <location>
        <begin position="598"/>
        <end position="705"/>
    </location>
</feature>
<name>A0A1Q9CHD0_SYMMI</name>
<dbReference type="InterPro" id="IPR019734">
    <property type="entry name" value="TPR_rpt"/>
</dbReference>
<dbReference type="Proteomes" id="UP000186817">
    <property type="component" value="Unassembled WGS sequence"/>
</dbReference>
<evidence type="ECO:0000259" key="3">
    <source>
        <dbReference type="SMART" id="SM00014"/>
    </source>
</evidence>
<dbReference type="OrthoDB" id="302705at2759"/>
<dbReference type="Gene3D" id="1.25.40.10">
    <property type="entry name" value="Tetratricopeptide repeat domain"/>
    <property type="match status" value="1"/>
</dbReference>
<evidence type="ECO:0000256" key="1">
    <source>
        <dbReference type="SAM" id="MobiDB-lite"/>
    </source>
</evidence>
<dbReference type="SMART" id="SM00028">
    <property type="entry name" value="TPR"/>
    <property type="match status" value="3"/>
</dbReference>
<dbReference type="UniPathway" id="UPA00378"/>
<dbReference type="Gene3D" id="1.20.144.10">
    <property type="entry name" value="Phosphatidic acid phosphatase type 2/haloperoxidase"/>
    <property type="match status" value="1"/>
</dbReference>
<evidence type="ECO:0000256" key="2">
    <source>
        <dbReference type="SAM" id="Phobius"/>
    </source>
</evidence>
<protein>
    <submittedName>
        <fullName evidence="4">Dolichyldiphosphatase</fullName>
    </submittedName>
</protein>
<feature type="transmembrane region" description="Helical" evidence="2">
    <location>
        <begin position="690"/>
        <end position="708"/>
    </location>
</feature>
<feature type="transmembrane region" description="Helical" evidence="2">
    <location>
        <begin position="596"/>
        <end position="616"/>
    </location>
</feature>
<feature type="region of interest" description="Disordered" evidence="1">
    <location>
        <begin position="772"/>
        <end position="795"/>
    </location>
</feature>
<keyword evidence="2" id="KW-0812">Transmembrane</keyword>
<accession>A0A1Q9CHD0</accession>
<gene>
    <name evidence="4" type="primary">CAX4</name>
    <name evidence="4" type="ORF">AK812_SmicGene37103</name>
</gene>
<reference evidence="4 5" key="1">
    <citation type="submission" date="2016-02" db="EMBL/GenBank/DDBJ databases">
        <title>Genome analysis of coral dinoflagellate symbionts highlights evolutionary adaptations to a symbiotic lifestyle.</title>
        <authorList>
            <person name="Aranda M."/>
            <person name="Li Y."/>
            <person name="Liew Y.J."/>
            <person name="Baumgarten S."/>
            <person name="Simakov O."/>
            <person name="Wilson M."/>
            <person name="Piel J."/>
            <person name="Ashoor H."/>
            <person name="Bougouffa S."/>
            <person name="Bajic V.B."/>
            <person name="Ryu T."/>
            <person name="Ravasi T."/>
            <person name="Bayer T."/>
            <person name="Micklem G."/>
            <person name="Kim H."/>
            <person name="Bhak J."/>
            <person name="Lajeunesse T.C."/>
            <person name="Voolstra C.R."/>
        </authorList>
    </citation>
    <scope>NUCLEOTIDE SEQUENCE [LARGE SCALE GENOMIC DNA]</scope>
    <source>
        <strain evidence="4 5">CCMP2467</strain>
    </source>
</reference>
<dbReference type="SMART" id="SM00014">
    <property type="entry name" value="acidPPc"/>
    <property type="match status" value="1"/>
</dbReference>
<dbReference type="AlphaFoldDB" id="A0A1Q9CHD0"/>
<dbReference type="PANTHER" id="PTHR14969:SF13">
    <property type="entry name" value="AT30094P"/>
    <property type="match status" value="1"/>
</dbReference>
<dbReference type="InterPro" id="IPR036938">
    <property type="entry name" value="PAP2/HPO_sf"/>
</dbReference>
<evidence type="ECO:0000313" key="5">
    <source>
        <dbReference type="Proteomes" id="UP000186817"/>
    </source>
</evidence>
<dbReference type="SUPFAM" id="SSF48452">
    <property type="entry name" value="TPR-like"/>
    <property type="match status" value="1"/>
</dbReference>
<dbReference type="InterPro" id="IPR000326">
    <property type="entry name" value="PAP2/HPO"/>
</dbReference>
<dbReference type="EMBL" id="LSRX01001210">
    <property type="protein sequence ID" value="OLP82257.1"/>
    <property type="molecule type" value="Genomic_DNA"/>
</dbReference>
<feature type="transmembrane region" description="Helical" evidence="2">
    <location>
        <begin position="569"/>
        <end position="590"/>
    </location>
</feature>
<feature type="compositionally biased region" description="Polar residues" evidence="1">
    <location>
        <begin position="831"/>
        <end position="844"/>
    </location>
</feature>
<evidence type="ECO:0000313" key="4">
    <source>
        <dbReference type="EMBL" id="OLP82257.1"/>
    </source>
</evidence>
<dbReference type="GO" id="GO:0042392">
    <property type="term" value="F:sphingosine-1-phosphate phosphatase activity"/>
    <property type="evidence" value="ECO:0007669"/>
    <property type="project" value="TreeGrafter"/>
</dbReference>
<proteinExistence type="predicted"/>
<keyword evidence="2" id="KW-1133">Transmembrane helix</keyword>
<keyword evidence="2" id="KW-0472">Membrane</keyword>
<dbReference type="InterPro" id="IPR011990">
    <property type="entry name" value="TPR-like_helical_dom_sf"/>
</dbReference>
<organism evidence="4 5">
    <name type="scientific">Symbiodinium microadriaticum</name>
    <name type="common">Dinoflagellate</name>
    <name type="synonym">Zooxanthella microadriatica</name>
    <dbReference type="NCBI Taxonomy" id="2951"/>
    <lineage>
        <taxon>Eukaryota</taxon>
        <taxon>Sar</taxon>
        <taxon>Alveolata</taxon>
        <taxon>Dinophyceae</taxon>
        <taxon>Suessiales</taxon>
        <taxon>Symbiodiniaceae</taxon>
        <taxon>Symbiodinium</taxon>
    </lineage>
</organism>
<sequence length="1077" mass="120189">MVVFMRWTSFGGNPYQRACVEALSEIITFLGPQGLDFAKASIDRATLRNLICIRAQEDMDPNRVRFMPAHARAIAERYPDVLRDFLDAYDGGWRGVPLWPNAAPAHLSRILEFVKSDIKFVPEVARRPRRAVGDWVLLDPMGPGSASLLRLWCKGADRVPKLLCAVCREHPVQSCLWMQTVPALSKSRKEVLFQPVSRNPRNRGEANDEAIVSACKRLAASRKNRCIALLASDCGYKDVLRDIAQEGASVCLCTSTRNVAVIDQYRGCGVRVIELVCRTSNFSKVRAVLHANGGGHVELAEPFKYDASEDHELCNTFLHDLGYMADIPQKWTTQSTAKFWFANSLGSLIVFPQQFATKKVCRMASSRRQWRKYRDDLVLLLPVAAPSRMSRKQQDLYGTSLSRQIYRGGGPVMLKDSRALVQRAFTKLGYLDGDLNTDMEEAALVFVNAPHNTHVIRKELDLLPTEKDSFADTLDKLRCAFRSNLSQARWKVAPSDSTIRRLLCKQGLLSNVLTTSEDVLAAMTKYSLLHGLPTMRSYNGYVFRILRSGFLLGTWTWPNEGVTAVHYVAAFYSLMPCLLLCFIALAFLWTRGLREILAFIYQFLCVWVMYGLKLLFQQKRPEGSCLTSCGMPSGHTLQSIGTFTWLAIEVGRARIYEPKQKALILGVAGLFLLPVGWSRVVFNDHSVEQVWAGAAFGAVVAFLWYGLLQLRVTMWVLKLLKSWIPLLDLRPDTEPSYQGSRSTLTRAKGCQLRRHTGPRRYILSTADCTVSRRPKTASKSRGAASADQDTMHGTGLPAMPPVAIDVAGAGDIIPARSEMEALLGSVEGSFETPTPATDNDSSQGPVLPTTSTTSELLSSSFDSFYEVLRFFQLGQSNLRKSDCYQAQYYFGQALKLFQQVEVDHPSQHEGVMFELWVNYAFSLVCAQRFQEGADMLEGCVTGALDCASHLLNARGFALFHLKDYAGAAQAFQLGAEKDQRNPIIWNNLGAAHMVLRNYEAADEALLHVAGENEKGGLKLSPHHWQVISTNVQELQHRVETGQVSRLPLVELWFGDDDEDREGRVDHVNEMAAPGLTA</sequence>
<dbReference type="PANTHER" id="PTHR14969">
    <property type="entry name" value="SPHINGOSINE-1-PHOSPHATE PHOSPHOHYDROLASE"/>
    <property type="match status" value="1"/>
</dbReference>
<comment type="caution">
    <text evidence="4">The sequence shown here is derived from an EMBL/GenBank/DDBJ whole genome shotgun (WGS) entry which is preliminary data.</text>
</comment>
<keyword evidence="5" id="KW-1185">Reference proteome</keyword>
<feature type="region of interest" description="Disordered" evidence="1">
    <location>
        <begin position="828"/>
        <end position="851"/>
    </location>
</feature>